<evidence type="ECO:0000256" key="1">
    <source>
        <dbReference type="SAM" id="MobiDB-lite"/>
    </source>
</evidence>
<sequence length="204" mass="22608">MGRRHEQSGDAVVEPETGTTELLKLPTFSRMSKLQLLRHPLFAPPSPPWDIRASVPFHWEEAPGKPKTARSPEPCPCASSKLRPPPRLFAGNMGNVGFVRSPTAVWHRTYTDRSFPYSSSFSSECQCSCGSSEVVGAGDDDFSSHEGSGGEDSSAELSGKARIPRTRRTWRLSHILQGRSHSWGSIARGLRKVAWCYRRELRGT</sequence>
<dbReference type="RefSeq" id="XP_030516321.2">
    <property type="nucleotide sequence ID" value="XM_030660461.2"/>
</dbReference>
<gene>
    <name evidence="3" type="primary">LOC115729828</name>
</gene>
<dbReference type="Proteomes" id="UP000827889">
    <property type="component" value="Chromosome 9"/>
</dbReference>
<dbReference type="PANTHER" id="PTHR34371">
    <property type="entry name" value="OS01G0551000 PROTEIN"/>
    <property type="match status" value="1"/>
</dbReference>
<dbReference type="InterPro" id="IPR007789">
    <property type="entry name" value="DUF688"/>
</dbReference>
<evidence type="ECO:0000313" key="2">
    <source>
        <dbReference type="Proteomes" id="UP000827889"/>
    </source>
</evidence>
<reference evidence="3" key="1">
    <citation type="submission" date="2025-08" db="UniProtKB">
        <authorList>
            <consortium name="RefSeq"/>
        </authorList>
    </citation>
    <scope>IDENTIFICATION</scope>
    <source>
        <tissue evidence="3">Leaf</tissue>
    </source>
</reference>
<dbReference type="PANTHER" id="PTHR34371:SF6">
    <property type="entry name" value="MEMBRANE-ASSOCIATED KINASE REGULATOR 6"/>
    <property type="match status" value="1"/>
</dbReference>
<dbReference type="Pfam" id="PF05097">
    <property type="entry name" value="DUF688"/>
    <property type="match status" value="1"/>
</dbReference>
<proteinExistence type="predicted"/>
<name>A0A8B8N1P1_9MYRT</name>
<accession>A0A8B8N1P1</accession>
<feature type="region of interest" description="Disordered" evidence="1">
    <location>
        <begin position="138"/>
        <end position="161"/>
    </location>
</feature>
<dbReference type="GeneID" id="115729828"/>
<organism evidence="2 3">
    <name type="scientific">Rhodamnia argentea</name>
    <dbReference type="NCBI Taxonomy" id="178133"/>
    <lineage>
        <taxon>Eukaryota</taxon>
        <taxon>Viridiplantae</taxon>
        <taxon>Streptophyta</taxon>
        <taxon>Embryophyta</taxon>
        <taxon>Tracheophyta</taxon>
        <taxon>Spermatophyta</taxon>
        <taxon>Magnoliopsida</taxon>
        <taxon>eudicotyledons</taxon>
        <taxon>Gunneridae</taxon>
        <taxon>Pentapetalae</taxon>
        <taxon>rosids</taxon>
        <taxon>malvids</taxon>
        <taxon>Myrtales</taxon>
        <taxon>Myrtaceae</taxon>
        <taxon>Myrtoideae</taxon>
        <taxon>Myrteae</taxon>
        <taxon>Australasian group</taxon>
        <taxon>Rhodamnia</taxon>
    </lineage>
</organism>
<keyword evidence="2" id="KW-1185">Reference proteome</keyword>
<protein>
    <submittedName>
        <fullName evidence="3">Uncharacterized protein LOC115729828 isoform X1</fullName>
    </submittedName>
</protein>
<evidence type="ECO:0000313" key="3">
    <source>
        <dbReference type="RefSeq" id="XP_030516321.2"/>
    </source>
</evidence>